<dbReference type="EMBL" id="LR214940">
    <property type="protein sequence ID" value="VEU55220.1"/>
    <property type="molecule type" value="Genomic_DNA"/>
</dbReference>
<keyword evidence="12" id="KW-1185">Reference proteome</keyword>
<dbReference type="GO" id="GO:0005524">
    <property type="term" value="F:ATP binding"/>
    <property type="evidence" value="ECO:0007669"/>
    <property type="project" value="UniProtKB-UniRule"/>
</dbReference>
<comment type="similarity">
    <text evidence="8">Belongs to the class-I aminoacyl-tRNA synthetase family. TyrS type 1 subfamily.</text>
</comment>
<reference evidence="11 12" key="1">
    <citation type="submission" date="2019-01" db="EMBL/GenBank/DDBJ databases">
        <authorList>
            <consortium name="Pathogen Informatics"/>
        </authorList>
    </citation>
    <scope>NUCLEOTIDE SEQUENCE [LARGE SCALE GENOMIC DNA]</scope>
    <source>
        <strain evidence="11 12">NCTC10112</strain>
    </source>
</reference>
<organism evidence="11 12">
    <name type="scientific">Metamycoplasma orale</name>
    <name type="common">Mycoplasma orale</name>
    <dbReference type="NCBI Taxonomy" id="2121"/>
    <lineage>
        <taxon>Bacteria</taxon>
        <taxon>Bacillati</taxon>
        <taxon>Mycoplasmatota</taxon>
        <taxon>Mycoplasmoidales</taxon>
        <taxon>Metamycoplasmataceae</taxon>
        <taxon>Metamycoplasma</taxon>
    </lineage>
</organism>
<dbReference type="Pfam" id="PF22421">
    <property type="entry name" value="SYY_C-terminal"/>
    <property type="match status" value="1"/>
</dbReference>
<keyword evidence="3 8" id="KW-0067">ATP-binding</keyword>
<evidence type="ECO:0000256" key="1">
    <source>
        <dbReference type="ARBA" id="ARBA00022598"/>
    </source>
</evidence>
<comment type="function">
    <text evidence="8">Catalyzes the attachment of tyrosine to tRNA(Tyr) in a two-step reaction: tyrosine is first activated by ATP to form Tyr-AMP and then transferred to the acceptor end of tRNA(Tyr).</text>
</comment>
<keyword evidence="1 8" id="KW-0436">Ligase</keyword>
<dbReference type="SUPFAM" id="SSF52374">
    <property type="entry name" value="Nucleotidylyl transferase"/>
    <property type="match status" value="1"/>
</dbReference>
<name>A0A448ZVD1_METOS</name>
<dbReference type="InterPro" id="IPR002307">
    <property type="entry name" value="Tyr-tRNA-ligase"/>
</dbReference>
<dbReference type="GO" id="GO:0003723">
    <property type="term" value="F:RNA binding"/>
    <property type="evidence" value="ECO:0007669"/>
    <property type="project" value="UniProtKB-KW"/>
</dbReference>
<comment type="subcellular location">
    <subcellularLocation>
        <location evidence="8">Cytoplasm</location>
    </subcellularLocation>
</comment>
<dbReference type="RefSeq" id="WP_022935874.1">
    <property type="nucleotide sequence ID" value="NZ_LR214940.1"/>
</dbReference>
<evidence type="ECO:0000256" key="7">
    <source>
        <dbReference type="ARBA" id="ARBA00048248"/>
    </source>
</evidence>
<dbReference type="InterPro" id="IPR024107">
    <property type="entry name" value="Tyr-tRNA-ligase_bac_1"/>
</dbReference>
<evidence type="ECO:0000256" key="3">
    <source>
        <dbReference type="ARBA" id="ARBA00022840"/>
    </source>
</evidence>
<keyword evidence="4 9" id="KW-0694">RNA-binding</keyword>
<evidence type="ECO:0000259" key="10">
    <source>
        <dbReference type="Pfam" id="PF22421"/>
    </source>
</evidence>
<dbReference type="InterPro" id="IPR036986">
    <property type="entry name" value="S4_RNA-bd_sf"/>
</dbReference>
<accession>A0A448ZVD1</accession>
<feature type="binding site" evidence="8">
    <location>
        <position position="162"/>
    </location>
    <ligand>
        <name>L-tyrosine</name>
        <dbReference type="ChEBI" id="CHEBI:58315"/>
    </ligand>
</feature>
<proteinExistence type="inferred from homology"/>
<evidence type="ECO:0000256" key="4">
    <source>
        <dbReference type="ARBA" id="ARBA00022884"/>
    </source>
</evidence>
<dbReference type="PRINTS" id="PR01040">
    <property type="entry name" value="TRNASYNTHTYR"/>
</dbReference>
<evidence type="ECO:0000256" key="2">
    <source>
        <dbReference type="ARBA" id="ARBA00022741"/>
    </source>
</evidence>
<feature type="short sequence motif" description="'HIGH' region" evidence="8">
    <location>
        <begin position="40"/>
        <end position="49"/>
    </location>
</feature>
<feature type="short sequence motif" description="'KMSKS' region" evidence="8">
    <location>
        <begin position="224"/>
        <end position="228"/>
    </location>
</feature>
<dbReference type="PROSITE" id="PS50889">
    <property type="entry name" value="S4"/>
    <property type="match status" value="1"/>
</dbReference>
<comment type="catalytic activity">
    <reaction evidence="7 8">
        <text>tRNA(Tyr) + L-tyrosine + ATP = L-tyrosyl-tRNA(Tyr) + AMP + diphosphate + H(+)</text>
        <dbReference type="Rhea" id="RHEA:10220"/>
        <dbReference type="Rhea" id="RHEA-COMP:9706"/>
        <dbReference type="Rhea" id="RHEA-COMP:9707"/>
        <dbReference type="ChEBI" id="CHEBI:15378"/>
        <dbReference type="ChEBI" id="CHEBI:30616"/>
        <dbReference type="ChEBI" id="CHEBI:33019"/>
        <dbReference type="ChEBI" id="CHEBI:58315"/>
        <dbReference type="ChEBI" id="CHEBI:78442"/>
        <dbReference type="ChEBI" id="CHEBI:78536"/>
        <dbReference type="ChEBI" id="CHEBI:456215"/>
        <dbReference type="EC" id="6.1.1.1"/>
    </reaction>
</comment>
<feature type="binding site" evidence="8">
    <location>
        <position position="35"/>
    </location>
    <ligand>
        <name>L-tyrosine</name>
        <dbReference type="ChEBI" id="CHEBI:58315"/>
    </ligand>
</feature>
<dbReference type="InterPro" id="IPR002305">
    <property type="entry name" value="aa-tRNA-synth_Ic"/>
</dbReference>
<dbReference type="InterPro" id="IPR001412">
    <property type="entry name" value="aa-tRNA-synth_I_CS"/>
</dbReference>
<dbReference type="GO" id="GO:0004831">
    <property type="term" value="F:tyrosine-tRNA ligase activity"/>
    <property type="evidence" value="ECO:0007669"/>
    <property type="project" value="UniProtKB-UniRule"/>
</dbReference>
<comment type="subunit">
    <text evidence="8">Homodimer.</text>
</comment>
<dbReference type="PANTHER" id="PTHR11766:SF0">
    <property type="entry name" value="TYROSINE--TRNA LIGASE, MITOCHONDRIAL"/>
    <property type="match status" value="1"/>
</dbReference>
<sequence length="412" mass="47465">MNHKELINDLKNRNILNNIANEEKLYLLDKNISVYAGFDPTAKSLHLGNYIQIATLLRFKQFGIKPIAIIGGITGMIGDPSFRSSERQYLDEKVLLENKAAIIKQLKSFDLEVIDNLDFYKGWTIVDFLRNIGTLINVNYLLNKENIATRLEQGLSFTEFSYTLLQGWDFKTLYEKYNVKIQLGGSDQWGNITTGLEMIRKLYGEKNDAVAIVANLLLDESGKKFGKSTGGGSLWLDKELTSPYSIYQFLLNQSDEKVNELLNWLTFLDVNEIKQIIIKHNENKAQRYAQKILAYEVVKDIHSKEIACQCKNISDILFSKDKKISSLTLDDISLLKGFLPLYKYNGEIFIDFLKNNNIVSSNREAREFISKKTFIIDDFIVNDENTKIEFNNFSKKYAILKKGKKEFFIIQK</sequence>
<protein>
    <recommendedName>
        <fullName evidence="8">Tyrosine--tRNA ligase</fullName>
        <ecNumber evidence="8">6.1.1.1</ecNumber>
    </recommendedName>
    <alternativeName>
        <fullName evidence="8">Tyrosyl-tRNA synthetase</fullName>
        <shortName evidence="8">TyrRS</shortName>
    </alternativeName>
</protein>
<dbReference type="InterPro" id="IPR024088">
    <property type="entry name" value="Tyr-tRNA-ligase_bac-type"/>
</dbReference>
<dbReference type="InterPro" id="IPR054608">
    <property type="entry name" value="SYY-like_C"/>
</dbReference>
<dbReference type="PROSITE" id="PS00178">
    <property type="entry name" value="AA_TRNA_LIGASE_I"/>
    <property type="match status" value="1"/>
</dbReference>
<dbReference type="Pfam" id="PF00579">
    <property type="entry name" value="tRNA-synt_1b"/>
    <property type="match status" value="1"/>
</dbReference>
<dbReference type="EC" id="6.1.1.1" evidence="8"/>
<dbReference type="Proteomes" id="UP000290482">
    <property type="component" value="Chromosome"/>
</dbReference>
<feature type="binding site" evidence="8">
    <location>
        <position position="227"/>
    </location>
    <ligand>
        <name>ATP</name>
        <dbReference type="ChEBI" id="CHEBI:30616"/>
    </ligand>
</feature>
<feature type="domain" description="Tyrosine--tRNA ligase SYY-like C-terminal" evidence="10">
    <location>
        <begin position="349"/>
        <end position="410"/>
    </location>
</feature>
<evidence type="ECO:0000256" key="6">
    <source>
        <dbReference type="ARBA" id="ARBA00023146"/>
    </source>
</evidence>
<evidence type="ECO:0000313" key="12">
    <source>
        <dbReference type="Proteomes" id="UP000290482"/>
    </source>
</evidence>
<dbReference type="Gene3D" id="3.40.50.620">
    <property type="entry name" value="HUPs"/>
    <property type="match status" value="1"/>
</dbReference>
<dbReference type="HAMAP" id="MF_02006">
    <property type="entry name" value="Tyr_tRNA_synth_type1"/>
    <property type="match status" value="1"/>
</dbReference>
<dbReference type="GO" id="GO:0006437">
    <property type="term" value="P:tyrosyl-tRNA aminoacylation"/>
    <property type="evidence" value="ECO:0007669"/>
    <property type="project" value="UniProtKB-UniRule"/>
</dbReference>
<dbReference type="AlphaFoldDB" id="A0A448ZVD1"/>
<dbReference type="Gene3D" id="1.10.240.10">
    <property type="entry name" value="Tyrosyl-Transfer RNA Synthetase"/>
    <property type="match status" value="1"/>
</dbReference>
<gene>
    <name evidence="8 11" type="primary">tyrS</name>
    <name evidence="11" type="ORF">NCTC10112_00108</name>
</gene>
<dbReference type="PANTHER" id="PTHR11766">
    <property type="entry name" value="TYROSYL-TRNA SYNTHETASE"/>
    <property type="match status" value="1"/>
</dbReference>
<keyword evidence="5 8" id="KW-0648">Protein biosynthesis</keyword>
<evidence type="ECO:0000256" key="9">
    <source>
        <dbReference type="PROSITE-ProRule" id="PRU00182"/>
    </source>
</evidence>
<dbReference type="NCBIfam" id="TIGR00234">
    <property type="entry name" value="tyrS"/>
    <property type="match status" value="1"/>
</dbReference>
<feature type="binding site" evidence="8">
    <location>
        <position position="166"/>
    </location>
    <ligand>
        <name>L-tyrosine</name>
        <dbReference type="ChEBI" id="CHEBI:58315"/>
    </ligand>
</feature>
<evidence type="ECO:0000256" key="5">
    <source>
        <dbReference type="ARBA" id="ARBA00022917"/>
    </source>
</evidence>
<dbReference type="Gene3D" id="3.10.290.10">
    <property type="entry name" value="RNA-binding S4 domain"/>
    <property type="match status" value="1"/>
</dbReference>
<evidence type="ECO:0000313" key="11">
    <source>
        <dbReference type="EMBL" id="VEU55220.1"/>
    </source>
</evidence>
<keyword evidence="8" id="KW-0963">Cytoplasm</keyword>
<keyword evidence="6 8" id="KW-0030">Aminoacyl-tRNA synthetase</keyword>
<dbReference type="GO" id="GO:0005829">
    <property type="term" value="C:cytosol"/>
    <property type="evidence" value="ECO:0007669"/>
    <property type="project" value="TreeGrafter"/>
</dbReference>
<dbReference type="KEGG" id="mob:NCTC10112_00108"/>
<evidence type="ECO:0000256" key="8">
    <source>
        <dbReference type="HAMAP-Rule" id="MF_02006"/>
    </source>
</evidence>
<dbReference type="FunFam" id="1.10.240.10:FF:000001">
    <property type="entry name" value="Tyrosine--tRNA ligase"/>
    <property type="match status" value="1"/>
</dbReference>
<dbReference type="InterPro" id="IPR014729">
    <property type="entry name" value="Rossmann-like_a/b/a_fold"/>
</dbReference>
<dbReference type="SUPFAM" id="SSF55174">
    <property type="entry name" value="Alpha-L RNA-binding motif"/>
    <property type="match status" value="1"/>
</dbReference>
<dbReference type="OrthoDB" id="9804243at2"/>
<keyword evidence="2 8" id="KW-0547">Nucleotide-binding</keyword>